<proteinExistence type="predicted"/>
<dbReference type="Gene3D" id="3.40.50.1820">
    <property type="entry name" value="alpha/beta hydrolase"/>
    <property type="match status" value="1"/>
</dbReference>
<evidence type="ECO:0008006" key="4">
    <source>
        <dbReference type="Google" id="ProtNLM"/>
    </source>
</evidence>
<name>A0A7S7NL40_PALFE</name>
<dbReference type="InterPro" id="IPR029058">
    <property type="entry name" value="AB_hydrolase_fold"/>
</dbReference>
<feature type="signal peptide" evidence="1">
    <location>
        <begin position="1"/>
        <end position="37"/>
    </location>
</feature>
<dbReference type="Proteomes" id="UP000593892">
    <property type="component" value="Chromosome"/>
</dbReference>
<evidence type="ECO:0000313" key="3">
    <source>
        <dbReference type="Proteomes" id="UP000593892"/>
    </source>
</evidence>
<organism evidence="2 3">
    <name type="scientific">Paludibaculum fermentans</name>
    <dbReference type="NCBI Taxonomy" id="1473598"/>
    <lineage>
        <taxon>Bacteria</taxon>
        <taxon>Pseudomonadati</taxon>
        <taxon>Acidobacteriota</taxon>
        <taxon>Terriglobia</taxon>
        <taxon>Bryobacterales</taxon>
        <taxon>Bryobacteraceae</taxon>
        <taxon>Paludibaculum</taxon>
    </lineage>
</organism>
<dbReference type="RefSeq" id="WP_194447301.1">
    <property type="nucleotide sequence ID" value="NZ_CP063849.1"/>
</dbReference>
<evidence type="ECO:0000313" key="2">
    <source>
        <dbReference type="EMBL" id="QOY85631.1"/>
    </source>
</evidence>
<keyword evidence="1" id="KW-0732">Signal</keyword>
<dbReference type="SUPFAM" id="SSF53474">
    <property type="entry name" value="alpha/beta-Hydrolases"/>
    <property type="match status" value="1"/>
</dbReference>
<protein>
    <recommendedName>
        <fullName evidence="4">Esterase</fullName>
    </recommendedName>
</protein>
<dbReference type="EMBL" id="CP063849">
    <property type="protein sequence ID" value="QOY85631.1"/>
    <property type="molecule type" value="Genomic_DNA"/>
</dbReference>
<evidence type="ECO:0000256" key="1">
    <source>
        <dbReference type="SAM" id="SignalP"/>
    </source>
</evidence>
<keyword evidence="3" id="KW-1185">Reference proteome</keyword>
<dbReference type="AlphaFoldDB" id="A0A7S7NL40"/>
<dbReference type="InterPro" id="IPR000801">
    <property type="entry name" value="Esterase-like"/>
</dbReference>
<sequence>MPPRRAGWSRRKRPGATRLLRVALPALLACAAGTAAAQPYQDLTHDSKVFGEKRHYRIFLPRGYETSTRSYPVIFYFHGHSDRYTLEKYDDGKDTVPKIAAFTASHEVIVVAADGYVARDYTGFYGGAPYDVKRDGGQYDYGEYFLELLRHIDSSFRTLPGRRYHATSGLSMGGFASLYLSARYPDLIGSASAFNPGPEFYVGEPGRRSLWRPKDQTSSHGHTMIRLIRASGDYISQYHEETRAAYAAAPEVDFEFRQDEYHRHWATSIGETFEFHVRAFQNPKLEAPPKQWNYSSAQRRFSVYGYSVSSGIEGAGLTFLRNVSPGGFGLRTRRWSPDGPAAACSSLTVLTAPLYRPNAPYQVADYKVESGTSTKTETRADAAGRVSIELDCGAHEVSLTGPGAELLPPSLLPLSELGPFRPMPGAPIHLPLHILNTRTAPLTNLSVELTSSYPTVQILKGTAARKTVGAGATADLSGELSVQFTAGAGDFARTRLDLALSFDGGQAKETFDVMVPPDPLPAPAEVVVLDGATRTFSVFRQTGNQGGGASIQRTVTEGAGNGNGRLEPGEAATIWVRLPQGLDPFDKNNWCRAKVYSSSRWLTEEDDIQEDKQREWTGAQNRTSLVRLSRKTPVEEKIPLILDCESWSFSFTPDVRFGAEPLYQAFQFHKHHLFEWNWATK</sequence>
<accession>A0A7S7NL40</accession>
<gene>
    <name evidence="2" type="ORF">IRI77_22725</name>
</gene>
<dbReference type="KEGG" id="pfer:IRI77_22725"/>
<dbReference type="Pfam" id="PF00756">
    <property type="entry name" value="Esterase"/>
    <property type="match status" value="1"/>
</dbReference>
<dbReference type="PANTHER" id="PTHR48098">
    <property type="entry name" value="ENTEROCHELIN ESTERASE-RELATED"/>
    <property type="match status" value="1"/>
</dbReference>
<feature type="chain" id="PRO_5032405042" description="Esterase" evidence="1">
    <location>
        <begin position="38"/>
        <end position="681"/>
    </location>
</feature>
<dbReference type="PANTHER" id="PTHR48098:SF1">
    <property type="entry name" value="DIACYLGLYCEROL ACYLTRANSFERASE_MYCOLYLTRANSFERASE AG85A"/>
    <property type="match status" value="1"/>
</dbReference>
<reference evidence="2 3" key="1">
    <citation type="submission" date="2020-10" db="EMBL/GenBank/DDBJ databases">
        <title>Complete genome sequence of Paludibaculum fermentans P105T, a facultatively anaerobic acidobacterium capable of dissimilatory Fe(III) reduction.</title>
        <authorList>
            <person name="Dedysh S.N."/>
            <person name="Beletsky A.V."/>
            <person name="Kulichevskaya I.S."/>
            <person name="Mardanov A.V."/>
            <person name="Ravin N.V."/>
        </authorList>
    </citation>
    <scope>NUCLEOTIDE SEQUENCE [LARGE SCALE GENOMIC DNA]</scope>
    <source>
        <strain evidence="2 3">P105</strain>
    </source>
</reference>
<dbReference type="InterPro" id="IPR050583">
    <property type="entry name" value="Mycobacterial_A85_antigen"/>
</dbReference>